<organism evidence="2 3">
    <name type="scientific">Sphingomonas lacunae</name>
    <dbReference type="NCBI Taxonomy" id="2698828"/>
    <lineage>
        <taxon>Bacteria</taxon>
        <taxon>Pseudomonadati</taxon>
        <taxon>Pseudomonadota</taxon>
        <taxon>Alphaproteobacteria</taxon>
        <taxon>Sphingomonadales</taxon>
        <taxon>Sphingomonadaceae</taxon>
        <taxon>Sphingomonas</taxon>
    </lineage>
</organism>
<dbReference type="Proteomes" id="UP000503018">
    <property type="component" value="Chromosome"/>
</dbReference>
<sequence length="117" mass="12520">MTPLIWRIAGLAALALGALGAFLPLLPTVPLVILAAFCFARGQPAWEARLVADPRFGPHIQRWRERGAVSRKGKVAATVAFAVSSAVSVVAAPWPWLLATPIAAVVCLSWLWTRPEA</sequence>
<dbReference type="AlphaFoldDB" id="A0A6M4ASF7"/>
<evidence type="ECO:0000313" key="3">
    <source>
        <dbReference type="Proteomes" id="UP000503018"/>
    </source>
</evidence>
<proteinExistence type="predicted"/>
<keyword evidence="1" id="KW-1133">Transmembrane helix</keyword>
<keyword evidence="1" id="KW-0472">Membrane</keyword>
<name>A0A6M4ASF7_9SPHN</name>
<dbReference type="PIRSF" id="PIRSF016789">
    <property type="entry name" value="DUF454"/>
    <property type="match status" value="1"/>
</dbReference>
<dbReference type="RefSeq" id="WP_169944789.1">
    <property type="nucleotide sequence ID" value="NZ_CP053015.1"/>
</dbReference>
<gene>
    <name evidence="2" type="ORF">GV829_05740</name>
</gene>
<dbReference type="GO" id="GO:0005886">
    <property type="term" value="C:plasma membrane"/>
    <property type="evidence" value="ECO:0007669"/>
    <property type="project" value="TreeGrafter"/>
</dbReference>
<dbReference type="Pfam" id="PF04304">
    <property type="entry name" value="DUF454"/>
    <property type="match status" value="1"/>
</dbReference>
<evidence type="ECO:0000313" key="2">
    <source>
        <dbReference type="EMBL" id="QJQ32018.1"/>
    </source>
</evidence>
<keyword evidence="1" id="KW-0812">Transmembrane</keyword>
<evidence type="ECO:0000256" key="1">
    <source>
        <dbReference type="SAM" id="Phobius"/>
    </source>
</evidence>
<reference evidence="2 3" key="1">
    <citation type="submission" date="2020-01" db="EMBL/GenBank/DDBJ databases">
        <title>Sphingomonas sp. strain CSW-10.</title>
        <authorList>
            <person name="Chen W.-M."/>
        </authorList>
    </citation>
    <scope>NUCLEOTIDE SEQUENCE [LARGE SCALE GENOMIC DNA]</scope>
    <source>
        <strain evidence="2 3">CSW-10</strain>
    </source>
</reference>
<dbReference type="PANTHER" id="PTHR35813">
    <property type="entry name" value="INNER MEMBRANE PROTEIN YBAN"/>
    <property type="match status" value="1"/>
</dbReference>
<dbReference type="KEGG" id="slan:GV829_05740"/>
<dbReference type="EMBL" id="CP053015">
    <property type="protein sequence ID" value="QJQ32018.1"/>
    <property type="molecule type" value="Genomic_DNA"/>
</dbReference>
<dbReference type="PANTHER" id="PTHR35813:SF1">
    <property type="entry name" value="INNER MEMBRANE PROTEIN YBAN"/>
    <property type="match status" value="1"/>
</dbReference>
<dbReference type="InterPro" id="IPR007401">
    <property type="entry name" value="DUF454"/>
</dbReference>
<accession>A0A6M4ASF7</accession>
<protein>
    <submittedName>
        <fullName evidence="2">YbaN family protein</fullName>
    </submittedName>
</protein>
<keyword evidence="3" id="KW-1185">Reference proteome</keyword>
<feature type="transmembrane region" description="Helical" evidence="1">
    <location>
        <begin position="94"/>
        <end position="113"/>
    </location>
</feature>